<name>A0A919SMX7_9ACTN</name>
<sequence length="641" mass="63276">MADKGWTARVAAAAGVAAGTGAAQLGLGYGLGVVVWPAGPADDSVWLGSLGWATWIAASATVFGAVIAGRLGRANGGPWRFALAASAAVGALLTVALIALPARAAVRTDTFSPQTIAGGYAVIGVLLGLVIAYWAVVSRPVAANLIATAAWLWSLAVAAVVATIFWHRPSATYLSSWQFFSPDSPDQQYGTISWPSALLTLLAALVVGVIGALPAVRRGDLGVGAASSGAVGPLLVAAAFFVLAPQLTGTPGPLQSAYLIAPYAVLAGLAGSAMTVALGQRRAAGRATGSPAGITASQAASLAGSRSSEDRDAGAVSARAASAGAVSAGSAAAARSQDAGVAAVGSGSAAVVPSPRPAPKGRSETQDRAGSDASVTPPAAETGQPLSAPAPDAEPGPRRSFMDRFRRGKATERDAESAVDPSAIATGRAKAPASATASAPAVVAAQPQATPSTAASGRGRSRPAGSPRSGVPSVDGNARPAASTAPGRSDSRSTVAAPPASPPIAKINEAQSGEKLAPQPRSSAASDPDPRPGPANTASSDKTPAVPKTPAKSTKATPARASAQAPAPKQTRSAVGKATTSAKPATPKDTAAKETGPRQAGVKGAEPGDAGPWADEADTAELPVQDPRRRPGRRTGENQTD</sequence>
<feature type="compositionally biased region" description="Low complexity" evidence="1">
    <location>
        <begin position="556"/>
        <end position="568"/>
    </location>
</feature>
<feature type="transmembrane region" description="Helical" evidence="2">
    <location>
        <begin position="81"/>
        <end position="104"/>
    </location>
</feature>
<feature type="transmembrane region" description="Helical" evidence="2">
    <location>
        <begin position="46"/>
        <end position="69"/>
    </location>
</feature>
<comment type="caution">
    <text evidence="3">The sequence shown here is derived from an EMBL/GenBank/DDBJ whole genome shotgun (WGS) entry which is preliminary data.</text>
</comment>
<keyword evidence="2" id="KW-0472">Membrane</keyword>
<organism evidence="3 4">
    <name type="scientific">Actinoplanes auranticolor</name>
    <dbReference type="NCBI Taxonomy" id="47988"/>
    <lineage>
        <taxon>Bacteria</taxon>
        <taxon>Bacillati</taxon>
        <taxon>Actinomycetota</taxon>
        <taxon>Actinomycetes</taxon>
        <taxon>Micromonosporales</taxon>
        <taxon>Micromonosporaceae</taxon>
        <taxon>Actinoplanes</taxon>
    </lineage>
</organism>
<evidence type="ECO:0000256" key="1">
    <source>
        <dbReference type="SAM" id="MobiDB-lite"/>
    </source>
</evidence>
<feature type="region of interest" description="Disordered" evidence="1">
    <location>
        <begin position="347"/>
        <end position="641"/>
    </location>
</feature>
<feature type="compositionally biased region" description="Low complexity" evidence="1">
    <location>
        <begin position="577"/>
        <end position="589"/>
    </location>
</feature>
<feature type="transmembrane region" description="Helical" evidence="2">
    <location>
        <begin position="192"/>
        <end position="216"/>
    </location>
</feature>
<dbReference type="EMBL" id="BOQL01000054">
    <property type="protein sequence ID" value="GIM75035.1"/>
    <property type="molecule type" value="Genomic_DNA"/>
</dbReference>
<feature type="compositionally biased region" description="Low complexity" evidence="1">
    <location>
        <begin position="431"/>
        <end position="473"/>
    </location>
</feature>
<evidence type="ECO:0000256" key="2">
    <source>
        <dbReference type="SAM" id="Phobius"/>
    </source>
</evidence>
<feature type="transmembrane region" description="Helical" evidence="2">
    <location>
        <begin position="116"/>
        <end position="136"/>
    </location>
</feature>
<accession>A0A919SMX7</accession>
<feature type="compositionally biased region" description="Basic and acidic residues" evidence="1">
    <location>
        <begin position="361"/>
        <end position="370"/>
    </location>
</feature>
<dbReference type="RefSeq" id="WP_212992283.1">
    <property type="nucleotide sequence ID" value="NZ_BAABEA010000020.1"/>
</dbReference>
<feature type="transmembrane region" description="Helical" evidence="2">
    <location>
        <begin position="143"/>
        <end position="166"/>
    </location>
</feature>
<feature type="transmembrane region" description="Helical" evidence="2">
    <location>
        <begin position="223"/>
        <end position="244"/>
    </location>
</feature>
<gene>
    <name evidence="3" type="ORF">Aau02nite_63950</name>
</gene>
<evidence type="ECO:0000313" key="3">
    <source>
        <dbReference type="EMBL" id="GIM75035.1"/>
    </source>
</evidence>
<keyword evidence="2" id="KW-0812">Transmembrane</keyword>
<feature type="transmembrane region" description="Helical" evidence="2">
    <location>
        <begin position="256"/>
        <end position="278"/>
    </location>
</feature>
<protein>
    <submittedName>
        <fullName evidence="3">Uncharacterized protein</fullName>
    </submittedName>
</protein>
<reference evidence="3" key="1">
    <citation type="submission" date="2021-03" db="EMBL/GenBank/DDBJ databases">
        <title>Whole genome shotgun sequence of Actinoplanes auranticolor NBRC 12245.</title>
        <authorList>
            <person name="Komaki H."/>
            <person name="Tamura T."/>
        </authorList>
    </citation>
    <scope>NUCLEOTIDE SEQUENCE</scope>
    <source>
        <strain evidence="3">NBRC 12245</strain>
    </source>
</reference>
<evidence type="ECO:0000313" key="4">
    <source>
        <dbReference type="Proteomes" id="UP000681340"/>
    </source>
</evidence>
<dbReference type="AlphaFoldDB" id="A0A919SMX7"/>
<dbReference type="Proteomes" id="UP000681340">
    <property type="component" value="Unassembled WGS sequence"/>
</dbReference>
<proteinExistence type="predicted"/>
<keyword evidence="2" id="KW-1133">Transmembrane helix</keyword>
<keyword evidence="4" id="KW-1185">Reference proteome</keyword>
<feature type="compositionally biased region" description="Basic and acidic residues" evidence="1">
    <location>
        <begin position="395"/>
        <end position="416"/>
    </location>
</feature>